<dbReference type="AlphaFoldDB" id="M2XH72"/>
<keyword evidence="2" id="KW-1185">Reference proteome</keyword>
<accession>M2XH72</accession>
<proteinExistence type="predicted"/>
<gene>
    <name evidence="1" type="ORF">DOTSEDRAFT_39022</name>
</gene>
<dbReference type="EMBL" id="KB446546">
    <property type="protein sequence ID" value="EME38807.1"/>
    <property type="molecule type" value="Genomic_DNA"/>
</dbReference>
<dbReference type="OMA" id="LYTIWAD"/>
<evidence type="ECO:0000313" key="1">
    <source>
        <dbReference type="EMBL" id="EME38807.1"/>
    </source>
</evidence>
<sequence length="191" mass="22088">MPHQIYAGSKKDQATPVIVRGYFTEYADITYQPRDADDLADVARSEAYLAQVEVLQKAWDLTTCWEAKDVIRNEIRHFQLKRRNMIRLLPTERKVQCCFVEGEIWAAIRQARNILAVHHEPPAQPQTRDGIAYRTTRTPQTKSLKRKRSDSVVECEAPPARRTKVVHLLHVGQSPHRLWEAQKRALHSACK</sequence>
<protein>
    <submittedName>
        <fullName evidence="1">Uncharacterized protein</fullName>
    </submittedName>
</protein>
<name>M2XH72_DOTSN</name>
<organism evidence="1 2">
    <name type="scientific">Dothistroma septosporum (strain NZE10 / CBS 128990)</name>
    <name type="common">Red band needle blight fungus</name>
    <name type="synonym">Mycosphaerella pini</name>
    <dbReference type="NCBI Taxonomy" id="675120"/>
    <lineage>
        <taxon>Eukaryota</taxon>
        <taxon>Fungi</taxon>
        <taxon>Dikarya</taxon>
        <taxon>Ascomycota</taxon>
        <taxon>Pezizomycotina</taxon>
        <taxon>Dothideomycetes</taxon>
        <taxon>Dothideomycetidae</taxon>
        <taxon>Mycosphaerellales</taxon>
        <taxon>Mycosphaerellaceae</taxon>
        <taxon>Dothistroma</taxon>
    </lineage>
</organism>
<reference evidence="2" key="1">
    <citation type="journal article" date="2012" name="PLoS Genet.">
        <title>The genomes of the fungal plant pathogens Cladosporium fulvum and Dothistroma septosporum reveal adaptation to different hosts and lifestyles but also signatures of common ancestry.</title>
        <authorList>
            <person name="de Wit P.J.G.M."/>
            <person name="van der Burgt A."/>
            <person name="Oekmen B."/>
            <person name="Stergiopoulos I."/>
            <person name="Abd-Elsalam K.A."/>
            <person name="Aerts A.L."/>
            <person name="Bahkali A.H."/>
            <person name="Beenen H.G."/>
            <person name="Chettri P."/>
            <person name="Cox M.P."/>
            <person name="Datema E."/>
            <person name="de Vries R.P."/>
            <person name="Dhillon B."/>
            <person name="Ganley A.R."/>
            <person name="Griffiths S.A."/>
            <person name="Guo Y."/>
            <person name="Hamelin R.C."/>
            <person name="Henrissat B."/>
            <person name="Kabir M.S."/>
            <person name="Jashni M.K."/>
            <person name="Kema G."/>
            <person name="Klaubauf S."/>
            <person name="Lapidus A."/>
            <person name="Levasseur A."/>
            <person name="Lindquist E."/>
            <person name="Mehrabi R."/>
            <person name="Ohm R.A."/>
            <person name="Owen T.J."/>
            <person name="Salamov A."/>
            <person name="Schwelm A."/>
            <person name="Schijlen E."/>
            <person name="Sun H."/>
            <person name="van den Burg H.A."/>
            <person name="van Ham R.C.H.J."/>
            <person name="Zhang S."/>
            <person name="Goodwin S.B."/>
            <person name="Grigoriev I.V."/>
            <person name="Collemare J."/>
            <person name="Bradshaw R.E."/>
        </authorList>
    </citation>
    <scope>NUCLEOTIDE SEQUENCE [LARGE SCALE GENOMIC DNA]</scope>
    <source>
        <strain evidence="2">NZE10 / CBS 128990</strain>
    </source>
</reference>
<reference evidence="1 2" key="2">
    <citation type="journal article" date="2012" name="PLoS Pathog.">
        <title>Diverse lifestyles and strategies of plant pathogenesis encoded in the genomes of eighteen Dothideomycetes fungi.</title>
        <authorList>
            <person name="Ohm R.A."/>
            <person name="Feau N."/>
            <person name="Henrissat B."/>
            <person name="Schoch C.L."/>
            <person name="Horwitz B.A."/>
            <person name="Barry K.W."/>
            <person name="Condon B.J."/>
            <person name="Copeland A.C."/>
            <person name="Dhillon B."/>
            <person name="Glaser F."/>
            <person name="Hesse C.N."/>
            <person name="Kosti I."/>
            <person name="LaButti K."/>
            <person name="Lindquist E.A."/>
            <person name="Lucas S."/>
            <person name="Salamov A.A."/>
            <person name="Bradshaw R.E."/>
            <person name="Ciuffetti L."/>
            <person name="Hamelin R.C."/>
            <person name="Kema G.H.J."/>
            <person name="Lawrence C."/>
            <person name="Scott J.A."/>
            <person name="Spatafora J.W."/>
            <person name="Turgeon B.G."/>
            <person name="de Wit P.J.G.M."/>
            <person name="Zhong S."/>
            <person name="Goodwin S.B."/>
            <person name="Grigoriev I.V."/>
        </authorList>
    </citation>
    <scope>NUCLEOTIDE SEQUENCE [LARGE SCALE GENOMIC DNA]</scope>
    <source>
        <strain evidence="2">NZE10 / CBS 128990</strain>
    </source>
</reference>
<evidence type="ECO:0000313" key="2">
    <source>
        <dbReference type="Proteomes" id="UP000016933"/>
    </source>
</evidence>
<dbReference type="Proteomes" id="UP000016933">
    <property type="component" value="Unassembled WGS sequence"/>
</dbReference>
<dbReference type="HOGENOM" id="CLU_1421391_0_0_1"/>